<dbReference type="PROSITE" id="PS51898">
    <property type="entry name" value="TYR_RECOMBINASE"/>
    <property type="match status" value="1"/>
</dbReference>
<geneLocation type="plasmid" evidence="3 4">
    <name>unnamed</name>
</geneLocation>
<dbReference type="EMBL" id="CP120375">
    <property type="protein sequence ID" value="WEX91798.1"/>
    <property type="molecule type" value="Genomic_DNA"/>
</dbReference>
<reference evidence="3 4" key="1">
    <citation type="submission" date="2023-03" db="EMBL/GenBank/DDBJ databases">
        <authorList>
            <person name="Kaur S."/>
            <person name="Espinosa-Saiz D."/>
            <person name="Velazquez E."/>
            <person name="Menendez E."/>
            <person name="diCenzo G.C."/>
        </authorList>
    </citation>
    <scope>NUCLEOTIDE SEQUENCE [LARGE SCALE GENOMIC DNA]</scope>
    <source>
        <strain evidence="3 4">LMG 24692</strain>
        <plasmid evidence="3 4">unnamed</plasmid>
    </source>
</reference>
<accession>A0ABY8DSE4</accession>
<keyword evidence="4" id="KW-1185">Reference proteome</keyword>
<organism evidence="3 4">
    <name type="scientific">Sinorhizobium garamanticum</name>
    <dbReference type="NCBI Taxonomy" id="680247"/>
    <lineage>
        <taxon>Bacteria</taxon>
        <taxon>Pseudomonadati</taxon>
        <taxon>Pseudomonadota</taxon>
        <taxon>Alphaproteobacteria</taxon>
        <taxon>Hyphomicrobiales</taxon>
        <taxon>Rhizobiaceae</taxon>
        <taxon>Sinorhizobium/Ensifer group</taxon>
        <taxon>Sinorhizobium</taxon>
    </lineage>
</organism>
<evidence type="ECO:0000313" key="3">
    <source>
        <dbReference type="EMBL" id="WEX91798.1"/>
    </source>
</evidence>
<keyword evidence="3" id="KW-0614">Plasmid</keyword>
<proteinExistence type="predicted"/>
<dbReference type="RefSeq" id="WP_280663753.1">
    <property type="nucleotide sequence ID" value="NZ_CP120375.1"/>
</dbReference>
<dbReference type="Gene3D" id="1.10.443.10">
    <property type="entry name" value="Intergrase catalytic core"/>
    <property type="match status" value="1"/>
</dbReference>
<dbReference type="InterPro" id="IPR011010">
    <property type="entry name" value="DNA_brk_join_enz"/>
</dbReference>
<dbReference type="Proteomes" id="UP001229355">
    <property type="component" value="Plasmid unnamed"/>
</dbReference>
<protein>
    <recommendedName>
        <fullName evidence="2">Tyr recombinase domain-containing protein</fullName>
    </recommendedName>
</protein>
<keyword evidence="1" id="KW-0233">DNA recombination</keyword>
<dbReference type="InterPro" id="IPR013762">
    <property type="entry name" value="Integrase-like_cat_sf"/>
</dbReference>
<evidence type="ECO:0000313" key="4">
    <source>
        <dbReference type="Proteomes" id="UP001229355"/>
    </source>
</evidence>
<dbReference type="InterPro" id="IPR002104">
    <property type="entry name" value="Integrase_catalytic"/>
</dbReference>
<evidence type="ECO:0000259" key="2">
    <source>
        <dbReference type="PROSITE" id="PS51898"/>
    </source>
</evidence>
<name>A0ABY8DSE4_9HYPH</name>
<gene>
    <name evidence="3" type="ORF">PZN02_006125</name>
</gene>
<sequence length="157" mass="17207">MSFSERVLRRFNGTWGCPNRAWCVALQVGSKGVGPRTEVPAAGLICGKKCRSRPYIYTPDQIAAIVAEAARLPSSYGLRVTSSTLFALIAVTGLRVSEAIGLDEGRRVDAAVLTVRGGKNAKSRFCPDSEMRRRPATHLQLRVGPHPWHRLRSILPL</sequence>
<dbReference type="SUPFAM" id="SSF56349">
    <property type="entry name" value="DNA breaking-rejoining enzymes"/>
    <property type="match status" value="1"/>
</dbReference>
<feature type="domain" description="Tyr recombinase" evidence="2">
    <location>
        <begin position="52"/>
        <end position="157"/>
    </location>
</feature>
<evidence type="ECO:0000256" key="1">
    <source>
        <dbReference type="ARBA" id="ARBA00023172"/>
    </source>
</evidence>